<reference evidence="1" key="1">
    <citation type="journal article" date="2013" name="Environ. Microbiol.">
        <title>Seasonally variable intestinal metagenomes of the red palm weevil (Rhynchophorus ferrugineus).</title>
        <authorList>
            <person name="Jia S."/>
            <person name="Zhang X."/>
            <person name="Zhang G."/>
            <person name="Yin A."/>
            <person name="Zhang S."/>
            <person name="Li F."/>
            <person name="Wang L."/>
            <person name="Zhao D."/>
            <person name="Yun Q."/>
            <person name="Tala"/>
            <person name="Wang J."/>
            <person name="Sun G."/>
            <person name="Baabdullah M."/>
            <person name="Yu X."/>
            <person name="Hu S."/>
            <person name="Al-Mssallem I.S."/>
            <person name="Yu J."/>
        </authorList>
    </citation>
    <scope>NUCLEOTIDE SEQUENCE</scope>
</reference>
<dbReference type="EMBL" id="KF123146">
    <property type="protein sequence ID" value="AIA90448.1"/>
    <property type="molecule type" value="Genomic_DNA"/>
</dbReference>
<dbReference type="InterPro" id="IPR009319">
    <property type="entry name" value="Phage_A118_VSP1"/>
</dbReference>
<dbReference type="AlphaFoldDB" id="A0A060C1C8"/>
<sequence>MSQGTVTLSPINAYVWQLEKLRDFGLINQENIKIIAQYSGKTEAAVNKLLINSGILVYNEARKNLKVMHQLRKLRNS</sequence>
<organism evidence="1">
    <name type="scientific">uncultured Streptococcus sp</name>
    <dbReference type="NCBI Taxonomy" id="83427"/>
    <lineage>
        <taxon>Bacteria</taxon>
        <taxon>Bacillati</taxon>
        <taxon>Bacillota</taxon>
        <taxon>Bacilli</taxon>
        <taxon>Lactobacillales</taxon>
        <taxon>Streptococcaceae</taxon>
        <taxon>Streptococcus</taxon>
        <taxon>environmental samples</taxon>
    </lineage>
</organism>
<dbReference type="Gene3D" id="1.10.8.10">
    <property type="entry name" value="DNA helicase RuvA subunit, C-terminal domain"/>
    <property type="match status" value="1"/>
</dbReference>
<proteinExistence type="predicted"/>
<evidence type="ECO:0000313" key="1">
    <source>
        <dbReference type="EMBL" id="AIA90448.1"/>
    </source>
</evidence>
<accession>A0A060C1C8</accession>
<name>A0A060C1C8_9STRE</name>
<protein>
    <submittedName>
        <fullName evidence="1">Phage_min_cap2</fullName>
    </submittedName>
</protein>
<dbReference type="Pfam" id="PF06152">
    <property type="entry name" value="Phage_min_cap2"/>
    <property type="match status" value="1"/>
</dbReference>
<dbReference type="GO" id="GO:0005198">
    <property type="term" value="F:structural molecule activity"/>
    <property type="evidence" value="ECO:0007669"/>
    <property type="project" value="InterPro"/>
</dbReference>